<keyword evidence="5" id="KW-0325">Glycoprotein</keyword>
<sequence length="183" mass="20805">MAQQSQLFKAIEKRPTPVAFKVFTGSPWVILSRPFLEFCVVGWDNLPRTMLMYFNNAMFPQEGYFHSVICNSPDFSNTTVNNNLRYMVWDSPPKMDVHFLNVSDFDQMIQSGAAFAPRFKKDDPVLTMIDETILHRKPDHICPGAWCGSRGSSSTRCCSHWVDVNSIKPGLQAKLVLESIKVP</sequence>
<dbReference type="GO" id="GO:0015020">
    <property type="term" value="F:glucuronosyltransferase activity"/>
    <property type="evidence" value="ECO:0007669"/>
    <property type="project" value="InterPro"/>
</dbReference>
<dbReference type="PANTHER" id="PTHR45719:SF14">
    <property type="entry name" value="BETA-GLUCURONOSYLTRANSFERASE GLCAT14A"/>
    <property type="match status" value="1"/>
</dbReference>
<keyword evidence="7" id="KW-1185">Reference proteome</keyword>
<comment type="caution">
    <text evidence="6">The sequence shown here is derived from an EMBL/GenBank/DDBJ whole genome shotgun (WGS) entry which is preliminary data.</text>
</comment>
<evidence type="ECO:0000256" key="5">
    <source>
        <dbReference type="ARBA" id="ARBA00023180"/>
    </source>
</evidence>
<dbReference type="GO" id="GO:0016020">
    <property type="term" value="C:membrane"/>
    <property type="evidence" value="ECO:0007669"/>
    <property type="project" value="UniProtKB-SubCell"/>
</dbReference>
<dbReference type="InterPro" id="IPR003406">
    <property type="entry name" value="Glyco_trans_14"/>
</dbReference>
<dbReference type="PANTHER" id="PTHR45719">
    <property type="entry name" value="GLYCOSYLTRANSFERASE"/>
    <property type="match status" value="1"/>
</dbReference>
<comment type="subcellular location">
    <subcellularLocation>
        <location evidence="1">Membrane</location>
        <topology evidence="1">Single-pass type II membrane protein</topology>
    </subcellularLocation>
</comment>
<keyword evidence="2" id="KW-0328">Glycosyltransferase</keyword>
<keyword evidence="4" id="KW-0472">Membrane</keyword>
<proteinExistence type="predicted"/>
<dbReference type="InterPro" id="IPR044610">
    <property type="entry name" value="GLCAT14A/B/C"/>
</dbReference>
<protein>
    <submittedName>
        <fullName evidence="6">Uncharacterized protein</fullName>
    </submittedName>
</protein>
<organism evidence="6 7">
    <name type="scientific">Saponaria officinalis</name>
    <name type="common">Common soapwort</name>
    <name type="synonym">Lychnis saponaria</name>
    <dbReference type="NCBI Taxonomy" id="3572"/>
    <lineage>
        <taxon>Eukaryota</taxon>
        <taxon>Viridiplantae</taxon>
        <taxon>Streptophyta</taxon>
        <taxon>Embryophyta</taxon>
        <taxon>Tracheophyta</taxon>
        <taxon>Spermatophyta</taxon>
        <taxon>Magnoliopsida</taxon>
        <taxon>eudicotyledons</taxon>
        <taxon>Gunneridae</taxon>
        <taxon>Pentapetalae</taxon>
        <taxon>Caryophyllales</taxon>
        <taxon>Caryophyllaceae</taxon>
        <taxon>Caryophylleae</taxon>
        <taxon>Saponaria</taxon>
    </lineage>
</organism>
<reference evidence="6" key="1">
    <citation type="submission" date="2024-03" db="EMBL/GenBank/DDBJ databases">
        <title>WGS assembly of Saponaria officinalis var. Norfolk2.</title>
        <authorList>
            <person name="Jenkins J."/>
            <person name="Shu S."/>
            <person name="Grimwood J."/>
            <person name="Barry K."/>
            <person name="Goodstein D."/>
            <person name="Schmutz J."/>
            <person name="Leebens-Mack J."/>
            <person name="Osbourn A."/>
        </authorList>
    </citation>
    <scope>NUCLEOTIDE SEQUENCE [LARGE SCALE GENOMIC DNA]</scope>
    <source>
        <strain evidence="6">JIC</strain>
    </source>
</reference>
<keyword evidence="3" id="KW-0808">Transferase</keyword>
<dbReference type="EMBL" id="JBDFQZ010000011">
    <property type="protein sequence ID" value="KAK9676356.1"/>
    <property type="molecule type" value="Genomic_DNA"/>
</dbReference>
<evidence type="ECO:0000313" key="6">
    <source>
        <dbReference type="EMBL" id="KAK9676356.1"/>
    </source>
</evidence>
<evidence type="ECO:0000313" key="7">
    <source>
        <dbReference type="Proteomes" id="UP001443914"/>
    </source>
</evidence>
<evidence type="ECO:0000256" key="3">
    <source>
        <dbReference type="ARBA" id="ARBA00022679"/>
    </source>
</evidence>
<dbReference type="AlphaFoldDB" id="A0AAW1HJ07"/>
<gene>
    <name evidence="6" type="ORF">RND81_11G071700</name>
</gene>
<name>A0AAW1HJ07_SAPOF</name>
<accession>A0AAW1HJ07</accession>
<dbReference type="Proteomes" id="UP001443914">
    <property type="component" value="Unassembled WGS sequence"/>
</dbReference>
<dbReference type="Pfam" id="PF02485">
    <property type="entry name" value="Branch"/>
    <property type="match status" value="1"/>
</dbReference>
<evidence type="ECO:0000256" key="4">
    <source>
        <dbReference type="ARBA" id="ARBA00023136"/>
    </source>
</evidence>
<evidence type="ECO:0000256" key="2">
    <source>
        <dbReference type="ARBA" id="ARBA00022676"/>
    </source>
</evidence>
<evidence type="ECO:0000256" key="1">
    <source>
        <dbReference type="ARBA" id="ARBA00004606"/>
    </source>
</evidence>